<dbReference type="GO" id="GO:0006355">
    <property type="term" value="P:regulation of DNA-templated transcription"/>
    <property type="evidence" value="ECO:0007669"/>
    <property type="project" value="UniProtKB-ARBA"/>
</dbReference>
<dbReference type="Gene3D" id="1.10.357.10">
    <property type="entry name" value="Tetracycline Repressor, domain 2"/>
    <property type="match status" value="1"/>
</dbReference>
<dbReference type="Pfam" id="PF00440">
    <property type="entry name" value="TetR_N"/>
    <property type="match status" value="1"/>
</dbReference>
<dbReference type="EMBL" id="WJXB01000007">
    <property type="protein sequence ID" value="MRN55174.1"/>
    <property type="molecule type" value="Genomic_DNA"/>
</dbReference>
<reference evidence="4 5" key="1">
    <citation type="submission" date="2019-11" db="EMBL/GenBank/DDBJ databases">
        <title>Paenibacillus monticola sp. nov., a novel PGPR strain isolated from mountain sample in China.</title>
        <authorList>
            <person name="Zhao Q."/>
            <person name="Li H.-P."/>
            <person name="Zhang J.-L."/>
        </authorList>
    </citation>
    <scope>NUCLEOTIDE SEQUENCE [LARGE SCALE GENOMIC DNA]</scope>
    <source>
        <strain evidence="4 5">LC-T2</strain>
    </source>
</reference>
<dbReference type="AlphaFoldDB" id="A0A7X2H7W9"/>
<organism evidence="4 5">
    <name type="scientific">Paenibacillus monticola</name>
    <dbReference type="NCBI Taxonomy" id="2666075"/>
    <lineage>
        <taxon>Bacteria</taxon>
        <taxon>Bacillati</taxon>
        <taxon>Bacillota</taxon>
        <taxon>Bacilli</taxon>
        <taxon>Bacillales</taxon>
        <taxon>Paenibacillaceae</taxon>
        <taxon>Paenibacillus</taxon>
    </lineage>
</organism>
<dbReference type="PROSITE" id="PS50977">
    <property type="entry name" value="HTH_TETR_2"/>
    <property type="match status" value="1"/>
</dbReference>
<dbReference type="InterPro" id="IPR001647">
    <property type="entry name" value="HTH_TetR"/>
</dbReference>
<evidence type="ECO:0000313" key="5">
    <source>
        <dbReference type="Proteomes" id="UP000463051"/>
    </source>
</evidence>
<protein>
    <submittedName>
        <fullName evidence="4">TetR family transcriptional regulator</fullName>
    </submittedName>
</protein>
<evidence type="ECO:0000259" key="3">
    <source>
        <dbReference type="PROSITE" id="PS50977"/>
    </source>
</evidence>
<name>A0A7X2H7W9_9BACL</name>
<proteinExistence type="predicted"/>
<keyword evidence="1 2" id="KW-0238">DNA-binding</keyword>
<accession>A0A7X2H7W9</accession>
<feature type="domain" description="HTH tetR-type" evidence="3">
    <location>
        <begin position="13"/>
        <end position="73"/>
    </location>
</feature>
<dbReference type="Proteomes" id="UP000463051">
    <property type="component" value="Unassembled WGS sequence"/>
</dbReference>
<sequence length="208" mass="23941">MNTTDNNVDHSDKDTKQTILNATVRLIREDGLQCATLRKIAAKADTNIALVNYYYGSKDNLISDAVRVLLSTFDDAFKALEDNSLSPKERLKQFFIGYIANLEQYPGLARQMIDQGHNILASQDEYTRYAKTMRMKHMHAALREITNEQDEVKLRMMMLQLYGAIIFPLTMSSCSPGVQNKLETSFQFPSIETQIEALFEHYFYKYNI</sequence>
<comment type="caution">
    <text evidence="4">The sequence shown here is derived from an EMBL/GenBank/DDBJ whole genome shotgun (WGS) entry which is preliminary data.</text>
</comment>
<dbReference type="InterPro" id="IPR050109">
    <property type="entry name" value="HTH-type_TetR-like_transc_reg"/>
</dbReference>
<feature type="DNA-binding region" description="H-T-H motif" evidence="2">
    <location>
        <begin position="36"/>
        <end position="55"/>
    </location>
</feature>
<evidence type="ECO:0000256" key="2">
    <source>
        <dbReference type="PROSITE-ProRule" id="PRU00335"/>
    </source>
</evidence>
<dbReference type="GO" id="GO:0003677">
    <property type="term" value="F:DNA binding"/>
    <property type="evidence" value="ECO:0007669"/>
    <property type="project" value="UniProtKB-UniRule"/>
</dbReference>
<keyword evidence="5" id="KW-1185">Reference proteome</keyword>
<dbReference type="PANTHER" id="PTHR30328">
    <property type="entry name" value="TRANSCRIPTIONAL REPRESSOR"/>
    <property type="match status" value="1"/>
</dbReference>
<dbReference type="InterPro" id="IPR009057">
    <property type="entry name" value="Homeodomain-like_sf"/>
</dbReference>
<evidence type="ECO:0000256" key="1">
    <source>
        <dbReference type="ARBA" id="ARBA00023125"/>
    </source>
</evidence>
<evidence type="ECO:0000313" key="4">
    <source>
        <dbReference type="EMBL" id="MRN55174.1"/>
    </source>
</evidence>
<dbReference type="RefSeq" id="WP_154120672.1">
    <property type="nucleotide sequence ID" value="NZ_WJXB01000007.1"/>
</dbReference>
<dbReference type="PANTHER" id="PTHR30328:SF54">
    <property type="entry name" value="HTH-TYPE TRANSCRIPTIONAL REPRESSOR SCO4008"/>
    <property type="match status" value="1"/>
</dbReference>
<dbReference type="SUPFAM" id="SSF46689">
    <property type="entry name" value="Homeodomain-like"/>
    <property type="match status" value="1"/>
</dbReference>
<gene>
    <name evidence="4" type="ORF">GJB61_19520</name>
</gene>